<sequence length="8" mass="1046">MGRRRKGW</sequence>
<name>A0AAV0KY74_9ROSI</name>
<gene>
    <name evidence="1" type="ORF">LITE_LOCUS21068</name>
</gene>
<accession>A0AAV0KY74</accession>
<dbReference type="EMBL" id="CAMGYJ010000005">
    <property type="protein sequence ID" value="CAI0427117.1"/>
    <property type="molecule type" value="Genomic_DNA"/>
</dbReference>
<evidence type="ECO:0000313" key="1">
    <source>
        <dbReference type="EMBL" id="CAI0427117.1"/>
    </source>
</evidence>
<keyword evidence="2" id="KW-1185">Reference proteome</keyword>
<evidence type="ECO:0000313" key="2">
    <source>
        <dbReference type="Proteomes" id="UP001154282"/>
    </source>
</evidence>
<organism evidence="1 2">
    <name type="scientific">Linum tenue</name>
    <dbReference type="NCBI Taxonomy" id="586396"/>
    <lineage>
        <taxon>Eukaryota</taxon>
        <taxon>Viridiplantae</taxon>
        <taxon>Streptophyta</taxon>
        <taxon>Embryophyta</taxon>
        <taxon>Tracheophyta</taxon>
        <taxon>Spermatophyta</taxon>
        <taxon>Magnoliopsida</taxon>
        <taxon>eudicotyledons</taxon>
        <taxon>Gunneridae</taxon>
        <taxon>Pentapetalae</taxon>
        <taxon>rosids</taxon>
        <taxon>fabids</taxon>
        <taxon>Malpighiales</taxon>
        <taxon>Linaceae</taxon>
        <taxon>Linum</taxon>
    </lineage>
</organism>
<proteinExistence type="predicted"/>
<comment type="caution">
    <text evidence="1">The sequence shown here is derived from an EMBL/GenBank/DDBJ whole genome shotgun (WGS) entry which is preliminary data.</text>
</comment>
<dbReference type="Proteomes" id="UP001154282">
    <property type="component" value="Unassembled WGS sequence"/>
</dbReference>
<reference evidence="1" key="1">
    <citation type="submission" date="2022-08" db="EMBL/GenBank/DDBJ databases">
        <authorList>
            <person name="Gutierrez-Valencia J."/>
        </authorList>
    </citation>
    <scope>NUCLEOTIDE SEQUENCE</scope>
</reference>
<protein>
    <submittedName>
        <fullName evidence="1">Uncharacterized protein</fullName>
    </submittedName>
</protein>